<organism evidence="1">
    <name type="scientific">Mycobacterium xenopi 4042</name>
    <dbReference type="NCBI Taxonomy" id="1299334"/>
    <lineage>
        <taxon>Bacteria</taxon>
        <taxon>Bacillati</taxon>
        <taxon>Actinomycetota</taxon>
        <taxon>Actinomycetes</taxon>
        <taxon>Mycobacteriales</taxon>
        <taxon>Mycobacteriaceae</taxon>
        <taxon>Mycobacterium</taxon>
    </lineage>
</organism>
<reference evidence="1" key="1">
    <citation type="submission" date="2014-01" db="EMBL/GenBank/DDBJ databases">
        <authorList>
            <person name="Brown-Elliot B."/>
            <person name="Wallace R."/>
            <person name="Lenaerts A."/>
            <person name="Ordway D."/>
            <person name="DeGroote M.A."/>
            <person name="Parker T."/>
            <person name="Sizemore C."/>
            <person name="Tallon L.J."/>
            <person name="Sadzewicz L.K."/>
            <person name="Sengamalay N."/>
            <person name="Fraser C.M."/>
            <person name="Hine E."/>
            <person name="Shefchek K.A."/>
            <person name="Das S.P."/>
            <person name="Tettelin H."/>
        </authorList>
    </citation>
    <scope>NUCLEOTIDE SEQUENCE [LARGE SCALE GENOMIC DNA]</scope>
    <source>
        <strain evidence="1">4042</strain>
    </source>
</reference>
<sequence>MVTSSYGAVFSLPATCRPALPVPRIAHRPATADSSLSRDVYGNISSYFHVTEPHGC</sequence>
<proteinExistence type="predicted"/>
<name>X7ZB99_MYCXE</name>
<protein>
    <submittedName>
        <fullName evidence="1">Uncharacterized protein</fullName>
    </submittedName>
</protein>
<evidence type="ECO:0000313" key="1">
    <source>
        <dbReference type="EMBL" id="EUA16669.1"/>
    </source>
</evidence>
<comment type="caution">
    <text evidence="1">The sequence shown here is derived from an EMBL/GenBank/DDBJ whole genome shotgun (WGS) entry which is preliminary data.</text>
</comment>
<gene>
    <name evidence="1" type="ORF">I553_3626</name>
</gene>
<accession>X7ZB99</accession>
<dbReference type="EMBL" id="JAOB01000079">
    <property type="protein sequence ID" value="EUA16669.1"/>
    <property type="molecule type" value="Genomic_DNA"/>
</dbReference>
<dbReference type="AlphaFoldDB" id="X7ZB99"/>
<dbReference type="PATRIC" id="fig|1299334.3.peg.8179"/>